<evidence type="ECO:0000256" key="5">
    <source>
        <dbReference type="PROSITE-ProRule" id="PRU01091"/>
    </source>
</evidence>
<evidence type="ECO:0000256" key="4">
    <source>
        <dbReference type="ARBA" id="ARBA00023163"/>
    </source>
</evidence>
<feature type="region of interest" description="Disordered" evidence="6">
    <location>
        <begin position="224"/>
        <end position="249"/>
    </location>
</feature>
<dbReference type="Pfam" id="PF00931">
    <property type="entry name" value="NB-ARC"/>
    <property type="match status" value="1"/>
</dbReference>
<dbReference type="SUPFAM" id="SSF52540">
    <property type="entry name" value="P-loop containing nucleoside triphosphate hydrolases"/>
    <property type="match status" value="1"/>
</dbReference>
<dbReference type="Gene3D" id="3.40.50.300">
    <property type="entry name" value="P-loop containing nucleotide triphosphate hydrolases"/>
    <property type="match status" value="1"/>
</dbReference>
<dbReference type="SUPFAM" id="SSF48452">
    <property type="entry name" value="TPR-like"/>
    <property type="match status" value="2"/>
</dbReference>
<feature type="DNA-binding region" description="OmpR/PhoB-type" evidence="5">
    <location>
        <begin position="1"/>
        <end position="72"/>
    </location>
</feature>
<dbReference type="GO" id="GO:0003677">
    <property type="term" value="F:DNA binding"/>
    <property type="evidence" value="ECO:0007669"/>
    <property type="project" value="UniProtKB-UniRule"/>
</dbReference>
<dbReference type="SMART" id="SM01043">
    <property type="entry name" value="BTAD"/>
    <property type="match status" value="1"/>
</dbReference>
<dbReference type="PANTHER" id="PTHR35807:SF1">
    <property type="entry name" value="TRANSCRIPTIONAL REGULATOR REDD"/>
    <property type="match status" value="1"/>
</dbReference>
<dbReference type="Gene3D" id="1.25.40.10">
    <property type="entry name" value="Tetratricopeptide repeat domain"/>
    <property type="match status" value="2"/>
</dbReference>
<dbReference type="InterPro" id="IPR036388">
    <property type="entry name" value="WH-like_DNA-bd_sf"/>
</dbReference>
<dbReference type="PROSITE" id="PS51755">
    <property type="entry name" value="OMPR_PHOB"/>
    <property type="match status" value="1"/>
</dbReference>
<dbReference type="RefSeq" id="WP_312889317.1">
    <property type="nucleotide sequence ID" value="NZ_JACCFS010000001.1"/>
</dbReference>
<accession>A0A7Z0EPK4</accession>
<dbReference type="GO" id="GO:0006355">
    <property type="term" value="P:regulation of DNA-templated transcription"/>
    <property type="evidence" value="ECO:0007669"/>
    <property type="project" value="InterPro"/>
</dbReference>
<protein>
    <submittedName>
        <fullName evidence="8">DNA-binding SARP family transcriptional activator</fullName>
    </submittedName>
</protein>
<keyword evidence="2" id="KW-0805">Transcription regulation</keyword>
<dbReference type="InterPro" id="IPR027417">
    <property type="entry name" value="P-loop_NTPase"/>
</dbReference>
<proteinExistence type="inferred from homology"/>
<dbReference type="InterPro" id="IPR001867">
    <property type="entry name" value="OmpR/PhoB-type_DNA-bd"/>
</dbReference>
<evidence type="ECO:0000259" key="7">
    <source>
        <dbReference type="PROSITE" id="PS51755"/>
    </source>
</evidence>
<dbReference type="SUPFAM" id="SSF46894">
    <property type="entry name" value="C-terminal effector domain of the bipartite response regulators"/>
    <property type="match status" value="1"/>
</dbReference>
<dbReference type="PRINTS" id="PR00364">
    <property type="entry name" value="DISEASERSIST"/>
</dbReference>
<evidence type="ECO:0000256" key="2">
    <source>
        <dbReference type="ARBA" id="ARBA00023015"/>
    </source>
</evidence>
<dbReference type="SMART" id="SM00862">
    <property type="entry name" value="Trans_reg_C"/>
    <property type="match status" value="1"/>
</dbReference>
<keyword evidence="9" id="KW-1185">Reference proteome</keyword>
<evidence type="ECO:0000256" key="3">
    <source>
        <dbReference type="ARBA" id="ARBA00023125"/>
    </source>
</evidence>
<dbReference type="Gene3D" id="1.10.10.10">
    <property type="entry name" value="Winged helix-like DNA-binding domain superfamily/Winged helix DNA-binding domain"/>
    <property type="match status" value="1"/>
</dbReference>
<dbReference type="PANTHER" id="PTHR35807">
    <property type="entry name" value="TRANSCRIPTIONAL REGULATOR REDD-RELATED"/>
    <property type="match status" value="1"/>
</dbReference>
<keyword evidence="3 5" id="KW-0238">DNA-binding</keyword>
<dbReference type="InterPro" id="IPR005158">
    <property type="entry name" value="BTAD"/>
</dbReference>
<dbReference type="InterPro" id="IPR002182">
    <property type="entry name" value="NB-ARC"/>
</dbReference>
<dbReference type="Proteomes" id="UP000572051">
    <property type="component" value="Unassembled WGS sequence"/>
</dbReference>
<dbReference type="GO" id="GO:0043531">
    <property type="term" value="F:ADP binding"/>
    <property type="evidence" value="ECO:0007669"/>
    <property type="project" value="InterPro"/>
</dbReference>
<dbReference type="InterPro" id="IPR019734">
    <property type="entry name" value="TPR_rpt"/>
</dbReference>
<sequence>MPPGRQQAVLAALLLDLNRVVSTDHLVDMLWAHDPPETARTQVQICISRLRRLLRPVRAVIETRPPGYLLRAEPEKVDLHLFRARTREAVSLRKKGRLEEAAALLREADALWRGPALSGIEAGALRTRATRIGADRVDALEQRVGIELELGRHARLVAEIPALLEENPLREGLCAHLMLALYRSGRKAEALQVYRSSRDRLVEELGLEPGAELRALEVAILNQDPDLHPDSRDDPGPLPAPGSLPSPDQHILFQLPSDTSDFVGRGDTEAAVADVLVRAGESAGIAVLLGPPGVGKSAAAVHVAHRLAEEYFPDGQLYCDLRGTSEAALTPSQVLGRFLRALGVPGQAIPDDLDERAVMYRGLLAARRVLIVLDDAASERQVSPLIPGGDGCRVLITSRARLTGVPGARRFELGPLDEKHALALLHRVVGARRVENEPESARTLVGMVGRLPLALRIVAARLAAKPHWTLSMIVARLSDERHRLDELEHGDMTVRASLSLTYDGLDGATARLFGQLGLVEAPTIPVWGAGALLDDRRAFPADLVEPLVDTHMLDTIGVDGAGEPIYRFHHLVREYAREKGGQDPSAARERVRRWVGGWLYLLEEANRRVFGTNLLRVRGRGARWSPPQAYVERLLADPHQWIERERTSILTAIRQAADSGLDEECWELVSQFCVYAERRGFFDDFEEALRSAVAMVRTAANVRGIAAMDFSTCSLRLNRGENDAADEALARSLTGFAEVEDRFGVGLCRAWMAESAYMRQEMDEAWSLCETALADFEAVGEPEAMWRPLTLLGRIRADQRRFDDGQVYLERALRRAEATGDPRARSQVLYQRARADLSCGRYLSARNRFHEALALITRPGDPMGEALIRFGLGRVHLALGEVGPAREFLGRSLELWERLDDHEGVVQVRGVLDRLSSCDGSMVTTTR</sequence>
<dbReference type="Pfam" id="PF03704">
    <property type="entry name" value="BTAD"/>
    <property type="match status" value="1"/>
</dbReference>
<dbReference type="CDD" id="cd15831">
    <property type="entry name" value="BTAD"/>
    <property type="match status" value="1"/>
</dbReference>
<evidence type="ECO:0000313" key="9">
    <source>
        <dbReference type="Proteomes" id="UP000572051"/>
    </source>
</evidence>
<comment type="caution">
    <text evidence="8">The sequence shown here is derived from an EMBL/GenBank/DDBJ whole genome shotgun (WGS) entry which is preliminary data.</text>
</comment>
<name>A0A7Z0EPK4_9ACTN</name>
<keyword evidence="4" id="KW-0804">Transcription</keyword>
<evidence type="ECO:0000313" key="8">
    <source>
        <dbReference type="EMBL" id="NYJ35607.1"/>
    </source>
</evidence>
<reference evidence="8 9" key="1">
    <citation type="submission" date="2020-07" db="EMBL/GenBank/DDBJ databases">
        <title>Sequencing the genomes of 1000 actinobacteria strains.</title>
        <authorList>
            <person name="Klenk H.-P."/>
        </authorList>
    </citation>
    <scope>NUCLEOTIDE SEQUENCE [LARGE SCALE GENOMIC DNA]</scope>
    <source>
        <strain evidence="8 9">DSM 44442</strain>
    </source>
</reference>
<feature type="compositionally biased region" description="Basic and acidic residues" evidence="6">
    <location>
        <begin position="225"/>
        <end position="235"/>
    </location>
</feature>
<comment type="similarity">
    <text evidence="1">Belongs to the AfsR/DnrI/RedD regulatory family.</text>
</comment>
<dbReference type="InterPro" id="IPR016032">
    <property type="entry name" value="Sig_transdc_resp-reg_C-effctor"/>
</dbReference>
<feature type="domain" description="OmpR/PhoB-type" evidence="7">
    <location>
        <begin position="1"/>
        <end position="72"/>
    </location>
</feature>
<evidence type="ECO:0000256" key="6">
    <source>
        <dbReference type="SAM" id="MobiDB-lite"/>
    </source>
</evidence>
<dbReference type="InterPro" id="IPR011990">
    <property type="entry name" value="TPR-like_helical_dom_sf"/>
</dbReference>
<dbReference type="InterPro" id="IPR051677">
    <property type="entry name" value="AfsR-DnrI-RedD_regulator"/>
</dbReference>
<dbReference type="Pfam" id="PF00486">
    <property type="entry name" value="Trans_reg_C"/>
    <property type="match status" value="1"/>
</dbReference>
<organism evidence="8 9">
    <name type="scientific">Nocardiopsis aegyptia</name>
    <dbReference type="NCBI Taxonomy" id="220378"/>
    <lineage>
        <taxon>Bacteria</taxon>
        <taxon>Bacillati</taxon>
        <taxon>Actinomycetota</taxon>
        <taxon>Actinomycetes</taxon>
        <taxon>Streptosporangiales</taxon>
        <taxon>Nocardiopsidaceae</taxon>
        <taxon>Nocardiopsis</taxon>
    </lineage>
</organism>
<gene>
    <name evidence="8" type="ORF">HNR10_003488</name>
</gene>
<dbReference type="SMART" id="SM00028">
    <property type="entry name" value="TPR"/>
    <property type="match status" value="4"/>
</dbReference>
<dbReference type="AlphaFoldDB" id="A0A7Z0EPK4"/>
<dbReference type="EMBL" id="JACCFS010000001">
    <property type="protein sequence ID" value="NYJ35607.1"/>
    <property type="molecule type" value="Genomic_DNA"/>
</dbReference>
<dbReference type="GO" id="GO:0000160">
    <property type="term" value="P:phosphorelay signal transduction system"/>
    <property type="evidence" value="ECO:0007669"/>
    <property type="project" value="InterPro"/>
</dbReference>
<evidence type="ECO:0000256" key="1">
    <source>
        <dbReference type="ARBA" id="ARBA00005820"/>
    </source>
</evidence>